<evidence type="ECO:0000313" key="2">
    <source>
        <dbReference type="Proteomes" id="UP000077266"/>
    </source>
</evidence>
<dbReference type="Proteomes" id="UP000077266">
    <property type="component" value="Unassembled WGS sequence"/>
</dbReference>
<gene>
    <name evidence="1" type="ORF">EXIGLDRAFT_726468</name>
</gene>
<protein>
    <submittedName>
        <fullName evidence="1">Uncharacterized protein</fullName>
    </submittedName>
</protein>
<name>A0A165MA63_EXIGL</name>
<organism evidence="1 2">
    <name type="scientific">Exidia glandulosa HHB12029</name>
    <dbReference type="NCBI Taxonomy" id="1314781"/>
    <lineage>
        <taxon>Eukaryota</taxon>
        <taxon>Fungi</taxon>
        <taxon>Dikarya</taxon>
        <taxon>Basidiomycota</taxon>
        <taxon>Agaricomycotina</taxon>
        <taxon>Agaricomycetes</taxon>
        <taxon>Auriculariales</taxon>
        <taxon>Exidiaceae</taxon>
        <taxon>Exidia</taxon>
    </lineage>
</organism>
<reference evidence="1 2" key="1">
    <citation type="journal article" date="2016" name="Mol. Biol. Evol.">
        <title>Comparative Genomics of Early-Diverging Mushroom-Forming Fungi Provides Insights into the Origins of Lignocellulose Decay Capabilities.</title>
        <authorList>
            <person name="Nagy L.G."/>
            <person name="Riley R."/>
            <person name="Tritt A."/>
            <person name="Adam C."/>
            <person name="Daum C."/>
            <person name="Floudas D."/>
            <person name="Sun H."/>
            <person name="Yadav J.S."/>
            <person name="Pangilinan J."/>
            <person name="Larsson K.H."/>
            <person name="Matsuura K."/>
            <person name="Barry K."/>
            <person name="Labutti K."/>
            <person name="Kuo R."/>
            <person name="Ohm R.A."/>
            <person name="Bhattacharya S.S."/>
            <person name="Shirouzu T."/>
            <person name="Yoshinaga Y."/>
            <person name="Martin F.M."/>
            <person name="Grigoriev I.V."/>
            <person name="Hibbett D.S."/>
        </authorList>
    </citation>
    <scope>NUCLEOTIDE SEQUENCE [LARGE SCALE GENOMIC DNA]</scope>
    <source>
        <strain evidence="1 2">HHB12029</strain>
    </source>
</reference>
<evidence type="ECO:0000313" key="1">
    <source>
        <dbReference type="EMBL" id="KZV98980.1"/>
    </source>
</evidence>
<accession>A0A165MA63</accession>
<proteinExistence type="predicted"/>
<dbReference type="InParanoid" id="A0A165MA63"/>
<keyword evidence="2" id="KW-1185">Reference proteome</keyword>
<dbReference type="AlphaFoldDB" id="A0A165MA63"/>
<sequence length="60" mass="6116">MSLGCVYYAPKAEGTNNPDSGQTRSDAQGLLGCAATDVNKINGLDFKEAGYGVCISDGNG</sequence>
<dbReference type="EMBL" id="KV425913">
    <property type="protein sequence ID" value="KZV98980.1"/>
    <property type="molecule type" value="Genomic_DNA"/>
</dbReference>